<evidence type="ECO:0000256" key="1">
    <source>
        <dbReference type="ARBA" id="ARBA00022737"/>
    </source>
</evidence>
<evidence type="ECO:0000256" key="2">
    <source>
        <dbReference type="SAM" id="Coils"/>
    </source>
</evidence>
<organism evidence="4 5">
    <name type="scientific">Stentor coeruleus</name>
    <dbReference type="NCBI Taxonomy" id="5963"/>
    <lineage>
        <taxon>Eukaryota</taxon>
        <taxon>Sar</taxon>
        <taxon>Alveolata</taxon>
        <taxon>Ciliophora</taxon>
        <taxon>Postciliodesmatophora</taxon>
        <taxon>Heterotrichea</taxon>
        <taxon>Heterotrichida</taxon>
        <taxon>Stentoridae</taxon>
        <taxon>Stentor</taxon>
    </lineage>
</organism>
<accession>A0A1R2C1L2</accession>
<evidence type="ECO:0000313" key="4">
    <source>
        <dbReference type="EMBL" id="OMJ82922.1"/>
    </source>
</evidence>
<feature type="domain" description="NACHT" evidence="3">
    <location>
        <begin position="46"/>
        <end position="218"/>
    </location>
</feature>
<dbReference type="Pfam" id="PF05729">
    <property type="entry name" value="NACHT"/>
    <property type="match status" value="1"/>
</dbReference>
<proteinExistence type="predicted"/>
<sequence length="1114" mass="129963">MSSDQVHKHFLEVLAQQPYAADQSIIQSIDLWSNNFQIDQFSQYSPIIITGEKGSGKSSLVSHWIEYHKEYNQKSNDLILYYNAGLSSTPSYNEALYNFLNILRQEFDQPQRTSIFDDKLRMQFIKFLTSSSTLKSTGPTRKFIIFILDGIDQFKENSGKEDSAEWLPITLPENMKLICTATSGSEAEKVLGARCKVFALDKLTKKQRNKVLKQYIQKYPDMKNSENLLQVAEFIKDNDCCGNPLYLKMLIVWSLSCFPGVQKFVIPNVKEIPDLENLFLYSIRLFSTSCNHAVKKVLSCLSLCKNSMTKEEIAISAGISLKVAGKILQIYDSFLIKHDDLYCFSNSFFHLEAIVENPQSLIKEISLTLSEHQTMKRMTEYLHFLSCSHNYKQLKDKLRDIYVFAYLYTNHYKFELCKYWQELEKNNFDPVEEYNKCIEDFFFNNPGLKTEEVVQILLIFFSFFEEYGDFEQPKITAFRNYPLVCKESLEEVGLMEEIDKNKEIFIEEPITPLMESERFLIEETKNKILREKIAQAEVGKNRKKASSLFHYKRWLWIQFPWVALSPNISPSKALAMYKSTSDQMSYVKEKEIYEQFNKILNPEGFVKTQVKIRPQTSKPVMRRSNTTAQLAKRVGLQPTKLISIVNEPDTGNTSSMSTNFLNLTGIEDRPETYCINFSLRDTGINNVLLKLDSQLVKFSQQEINKKHKEVLKMQQQYNKLIESRRLKEREIESIVVQISQLQAKHREKEEVIQKFNTLQFQTNKNLEKLIIFQSEGDYLVKIHNSCIKNPPHKKEWKNDIISAIETCENFIKSEKNHIDKYNKDTFEYNSKSSTIKPLMTEKKLFESTTLEKLSEKYSMNAYINKNIVKGFNRRKLLLLLPEKKDNSGMLQSKIKRRKYTDAKIQVAKLYLEQKITYFEGLFEKLMKLSSDKETVDINSIISKFQNQLDLLDQKAGIEKSLNELKIEKAHLEEKLSYLASKKPPPVEEEEPRDFNEVLDRLDTTQIKLTDLEGKVTEQELKIIKIKEGFLHMWKKLKIEENCVFDKIRIMEVFGKFGDRLTGLLKSNTVKQKIEEKEQSHRQKEKIWNAVADKMIFIKKKSSGSSAHSAKTIQN</sequence>
<evidence type="ECO:0000313" key="5">
    <source>
        <dbReference type="Proteomes" id="UP000187209"/>
    </source>
</evidence>
<dbReference type="EMBL" id="MPUH01000322">
    <property type="protein sequence ID" value="OMJ82922.1"/>
    <property type="molecule type" value="Genomic_DNA"/>
</dbReference>
<dbReference type="InterPro" id="IPR007111">
    <property type="entry name" value="NACHT_NTPase"/>
</dbReference>
<comment type="caution">
    <text evidence="4">The sequence shown here is derived from an EMBL/GenBank/DDBJ whole genome shotgun (WGS) entry which is preliminary data.</text>
</comment>
<dbReference type="InterPro" id="IPR051191">
    <property type="entry name" value="DCAF12"/>
</dbReference>
<reference evidence="4 5" key="1">
    <citation type="submission" date="2016-11" db="EMBL/GenBank/DDBJ databases">
        <title>The macronuclear genome of Stentor coeruleus: a giant cell with tiny introns.</title>
        <authorList>
            <person name="Slabodnick M."/>
            <person name="Ruby J.G."/>
            <person name="Reiff S.B."/>
            <person name="Swart E.C."/>
            <person name="Gosai S."/>
            <person name="Prabakaran S."/>
            <person name="Witkowska E."/>
            <person name="Larue G.E."/>
            <person name="Fisher S."/>
            <person name="Freeman R.M."/>
            <person name="Gunawardena J."/>
            <person name="Chu W."/>
            <person name="Stover N.A."/>
            <person name="Gregory B.D."/>
            <person name="Nowacki M."/>
            <person name="Derisi J."/>
            <person name="Roy S.W."/>
            <person name="Marshall W.F."/>
            <person name="Sood P."/>
        </authorList>
    </citation>
    <scope>NUCLEOTIDE SEQUENCE [LARGE SCALE GENOMIC DNA]</scope>
    <source>
        <strain evidence="4">WM001</strain>
    </source>
</reference>
<dbReference type="SUPFAM" id="SSF52540">
    <property type="entry name" value="P-loop containing nucleoside triphosphate hydrolases"/>
    <property type="match status" value="1"/>
</dbReference>
<dbReference type="OrthoDB" id="292926at2759"/>
<name>A0A1R2C1L2_9CILI</name>
<dbReference type="AlphaFoldDB" id="A0A1R2C1L2"/>
<dbReference type="PANTHER" id="PTHR19860">
    <property type="entry name" value="DDB1- AND CUL4-ASSOCIATED FACTOR 12-RELATED"/>
    <property type="match status" value="1"/>
</dbReference>
<keyword evidence="5" id="KW-1185">Reference proteome</keyword>
<gene>
    <name evidence="4" type="ORF">SteCoe_16253</name>
</gene>
<keyword evidence="1" id="KW-0677">Repeat</keyword>
<dbReference type="InterPro" id="IPR027417">
    <property type="entry name" value="P-loop_NTPase"/>
</dbReference>
<evidence type="ECO:0000259" key="3">
    <source>
        <dbReference type="Pfam" id="PF05729"/>
    </source>
</evidence>
<dbReference type="GO" id="GO:0080008">
    <property type="term" value="C:Cul4-RING E3 ubiquitin ligase complex"/>
    <property type="evidence" value="ECO:0007669"/>
    <property type="project" value="TreeGrafter"/>
</dbReference>
<dbReference type="Proteomes" id="UP000187209">
    <property type="component" value="Unassembled WGS sequence"/>
</dbReference>
<dbReference type="Gene3D" id="3.40.50.300">
    <property type="entry name" value="P-loop containing nucleotide triphosphate hydrolases"/>
    <property type="match status" value="1"/>
</dbReference>
<protein>
    <recommendedName>
        <fullName evidence="3">NACHT domain-containing protein</fullName>
    </recommendedName>
</protein>
<feature type="coiled-coil region" evidence="2">
    <location>
        <begin position="954"/>
        <end position="981"/>
    </location>
</feature>
<dbReference type="PANTHER" id="PTHR19860:SF40">
    <property type="entry name" value="WD40 REPEAT-CONTAINING PROTEIN"/>
    <property type="match status" value="1"/>
</dbReference>
<keyword evidence="2" id="KW-0175">Coiled coil</keyword>